<name>A0ABY6LL42_9ARAC</name>
<dbReference type="Proteomes" id="UP001235939">
    <property type="component" value="Chromosome 20"/>
</dbReference>
<evidence type="ECO:0000256" key="4">
    <source>
        <dbReference type="ARBA" id="ARBA00049646"/>
    </source>
</evidence>
<dbReference type="InterPro" id="IPR020901">
    <property type="entry name" value="Prtase_inh_Kunz-CS"/>
</dbReference>
<dbReference type="SMART" id="SM00131">
    <property type="entry name" value="KU"/>
    <property type="match status" value="1"/>
</dbReference>
<dbReference type="PANTHER" id="PTHR47247">
    <property type="entry name" value="KUNITZ-TYPE PROTEASE INHIBITOR 2"/>
    <property type="match status" value="1"/>
</dbReference>
<feature type="domain" description="BPTI/Kunitz inhibitor" evidence="7">
    <location>
        <begin position="214"/>
        <end position="264"/>
    </location>
</feature>
<gene>
    <name evidence="8" type="ORF">LAZ67_20002499</name>
</gene>
<dbReference type="PROSITE" id="PS50279">
    <property type="entry name" value="BPTI_KUNITZ_2"/>
    <property type="match status" value="1"/>
</dbReference>
<protein>
    <recommendedName>
        <fullName evidence="7">BPTI/Kunitz inhibitor domain-containing protein</fullName>
    </recommendedName>
</protein>
<dbReference type="CDD" id="cd00109">
    <property type="entry name" value="Kunitz-type"/>
    <property type="match status" value="1"/>
</dbReference>
<dbReference type="InterPro" id="IPR002223">
    <property type="entry name" value="Kunitz_BPTI"/>
</dbReference>
<dbReference type="InterPro" id="IPR036880">
    <property type="entry name" value="Kunitz_BPTI_sf"/>
</dbReference>
<dbReference type="PANTHER" id="PTHR47247:SF1">
    <property type="entry name" value="KUNITZ-TYPE PROTEASE INHIBITOR 2"/>
    <property type="match status" value="1"/>
</dbReference>
<evidence type="ECO:0000313" key="9">
    <source>
        <dbReference type="Proteomes" id="UP001235939"/>
    </source>
</evidence>
<dbReference type="SUPFAM" id="SSF57362">
    <property type="entry name" value="BPTI-like"/>
    <property type="match status" value="1"/>
</dbReference>
<accession>A0ABY6LL42</accession>
<comment type="function">
    <text evidence="5">Serine protease inhibitor that inhibits trypsin at a molar ratio of 1:1.</text>
</comment>
<keyword evidence="1" id="KW-0646">Protease inhibitor</keyword>
<dbReference type="Pfam" id="PF00014">
    <property type="entry name" value="Kunitz_BPTI"/>
    <property type="match status" value="1"/>
</dbReference>
<evidence type="ECO:0000256" key="3">
    <source>
        <dbReference type="ARBA" id="ARBA00023157"/>
    </source>
</evidence>
<evidence type="ECO:0000256" key="1">
    <source>
        <dbReference type="ARBA" id="ARBA00022690"/>
    </source>
</evidence>
<reference evidence="8 9" key="1">
    <citation type="submission" date="2022-01" db="EMBL/GenBank/DDBJ databases">
        <title>A chromosomal length assembly of Cordylochernes scorpioides.</title>
        <authorList>
            <person name="Zeh D."/>
            <person name="Zeh J."/>
        </authorList>
    </citation>
    <scope>NUCLEOTIDE SEQUENCE [LARGE SCALE GENOMIC DNA]</scope>
    <source>
        <strain evidence="8">IN4F17</strain>
        <tissue evidence="8">Whole Body</tissue>
    </source>
</reference>
<evidence type="ECO:0000256" key="6">
    <source>
        <dbReference type="SAM" id="MobiDB-lite"/>
    </source>
</evidence>
<evidence type="ECO:0000256" key="5">
    <source>
        <dbReference type="ARBA" id="ARBA00093388"/>
    </source>
</evidence>
<proteinExistence type="inferred from homology"/>
<dbReference type="PROSITE" id="PS00280">
    <property type="entry name" value="BPTI_KUNITZ_1"/>
    <property type="match status" value="1"/>
</dbReference>
<dbReference type="EMBL" id="CP092882">
    <property type="protein sequence ID" value="UYV81803.1"/>
    <property type="molecule type" value="Genomic_DNA"/>
</dbReference>
<keyword evidence="2" id="KW-0722">Serine protease inhibitor</keyword>
<evidence type="ECO:0000259" key="7">
    <source>
        <dbReference type="PROSITE" id="PS50279"/>
    </source>
</evidence>
<sequence length="348" mass="39536">MQRVSTITKLYFPCCQPCVLPVGAACVYKNQTYELGESVPTSNPCRLCSCRQDFSTGLPSLSCISKECPHNFRPYPPGCYGIYVPERCCPVRTQCNGEEEAVATCELDGQTYQLGQKMYPRDSECQTCICTEDWDPVNRTGCSVVECLLETQLHYLRRGCVPVYHDKVCCPIDYHCPVSELRALDDSPTHNDSTKHGDDEEDEEDDDKSKPDLCVLPSVSGPCYALFTRFYFDTTLGRCSEFTYGGCRGNPNNFLTKERCEAVCQPGRRKKSLAPEHPGLSDSPLDTYNPTETYKHNQKYTVICFPLAYLFRNLFHSSSWHYSTCFIYLSLAYRLMASRISDFHDLLF</sequence>
<dbReference type="PROSITE" id="PS51257">
    <property type="entry name" value="PROKAR_LIPOPROTEIN"/>
    <property type="match status" value="1"/>
</dbReference>
<keyword evidence="3" id="KW-1015">Disulfide bond</keyword>
<dbReference type="PRINTS" id="PR00759">
    <property type="entry name" value="BASICPTASE"/>
</dbReference>
<feature type="compositionally biased region" description="Basic and acidic residues" evidence="6">
    <location>
        <begin position="187"/>
        <end position="198"/>
    </location>
</feature>
<keyword evidence="9" id="KW-1185">Reference proteome</keyword>
<evidence type="ECO:0000313" key="8">
    <source>
        <dbReference type="EMBL" id="UYV81803.1"/>
    </source>
</evidence>
<feature type="region of interest" description="Disordered" evidence="6">
    <location>
        <begin position="187"/>
        <end position="213"/>
    </location>
</feature>
<comment type="similarity">
    <text evidence="4">Belongs to the venom Kunitz-type family. 01 (intermediate) subfamily.</text>
</comment>
<organism evidence="8 9">
    <name type="scientific">Cordylochernes scorpioides</name>
    <dbReference type="NCBI Taxonomy" id="51811"/>
    <lineage>
        <taxon>Eukaryota</taxon>
        <taxon>Metazoa</taxon>
        <taxon>Ecdysozoa</taxon>
        <taxon>Arthropoda</taxon>
        <taxon>Chelicerata</taxon>
        <taxon>Arachnida</taxon>
        <taxon>Pseudoscorpiones</taxon>
        <taxon>Cheliferoidea</taxon>
        <taxon>Chernetidae</taxon>
        <taxon>Cordylochernes</taxon>
    </lineage>
</organism>
<dbReference type="Gene3D" id="4.10.410.10">
    <property type="entry name" value="Pancreatic trypsin inhibitor Kunitz domain"/>
    <property type="match status" value="1"/>
</dbReference>
<evidence type="ECO:0000256" key="2">
    <source>
        <dbReference type="ARBA" id="ARBA00022900"/>
    </source>
</evidence>